<name>A0ABN9VZJ6_9DINO</name>
<feature type="region of interest" description="Disordered" evidence="1">
    <location>
        <begin position="1"/>
        <end position="44"/>
    </location>
</feature>
<organism evidence="2 3">
    <name type="scientific">Prorocentrum cordatum</name>
    <dbReference type="NCBI Taxonomy" id="2364126"/>
    <lineage>
        <taxon>Eukaryota</taxon>
        <taxon>Sar</taxon>
        <taxon>Alveolata</taxon>
        <taxon>Dinophyceae</taxon>
        <taxon>Prorocentrales</taxon>
        <taxon>Prorocentraceae</taxon>
        <taxon>Prorocentrum</taxon>
    </lineage>
</organism>
<dbReference type="EMBL" id="CAUYUJ010017804">
    <property type="protein sequence ID" value="CAK0878056.1"/>
    <property type="molecule type" value="Genomic_DNA"/>
</dbReference>
<accession>A0ABN9VZJ6</accession>
<sequence length="161" mass="16725">MLAERQPSVARGAAPEGQHALEAPEEEEPRATGRAAREAAGAEGIVGAAPQGRALLRGATSPVDGFVYLPAFLGAEEAALLLEAAEAGAGAALGDARPSSGRPVVTHPGVHPMVSRRARRSPLWRADPRRRSPCWRPARGRSRGCRAVASCPAGTRSTRPS</sequence>
<dbReference type="Proteomes" id="UP001189429">
    <property type="component" value="Unassembled WGS sequence"/>
</dbReference>
<evidence type="ECO:0000256" key="1">
    <source>
        <dbReference type="SAM" id="MobiDB-lite"/>
    </source>
</evidence>
<keyword evidence="3" id="KW-1185">Reference proteome</keyword>
<proteinExistence type="predicted"/>
<comment type="caution">
    <text evidence="2">The sequence shown here is derived from an EMBL/GenBank/DDBJ whole genome shotgun (WGS) entry which is preliminary data.</text>
</comment>
<gene>
    <name evidence="2" type="ORF">PCOR1329_LOCUS61935</name>
</gene>
<evidence type="ECO:0000313" key="3">
    <source>
        <dbReference type="Proteomes" id="UP001189429"/>
    </source>
</evidence>
<evidence type="ECO:0000313" key="2">
    <source>
        <dbReference type="EMBL" id="CAK0878056.1"/>
    </source>
</evidence>
<protein>
    <submittedName>
        <fullName evidence="2">Uncharacterized protein</fullName>
    </submittedName>
</protein>
<reference evidence="2" key="1">
    <citation type="submission" date="2023-10" db="EMBL/GenBank/DDBJ databases">
        <authorList>
            <person name="Chen Y."/>
            <person name="Shah S."/>
            <person name="Dougan E. K."/>
            <person name="Thang M."/>
            <person name="Chan C."/>
        </authorList>
    </citation>
    <scope>NUCLEOTIDE SEQUENCE [LARGE SCALE GENOMIC DNA]</scope>
</reference>
<feature type="region of interest" description="Disordered" evidence="1">
    <location>
        <begin position="92"/>
        <end position="161"/>
    </location>
</feature>